<reference evidence="2" key="1">
    <citation type="submission" date="2020-01" db="EMBL/GenBank/DDBJ databases">
        <authorList>
            <person name="Chen W.-M."/>
        </authorList>
    </citation>
    <scope>NUCLEOTIDE SEQUENCE</scope>
    <source>
        <strain evidence="2">CYK-10</strain>
    </source>
</reference>
<dbReference type="GO" id="GO:0033014">
    <property type="term" value="P:tetrapyrrole biosynthetic process"/>
    <property type="evidence" value="ECO:0007669"/>
    <property type="project" value="InterPro"/>
</dbReference>
<gene>
    <name evidence="2" type="ORF">GV832_03880</name>
</gene>
<dbReference type="Proteomes" id="UP001193501">
    <property type="component" value="Unassembled WGS sequence"/>
</dbReference>
<dbReference type="GO" id="GO:0004852">
    <property type="term" value="F:uroporphyrinogen-III synthase activity"/>
    <property type="evidence" value="ECO:0007669"/>
    <property type="project" value="InterPro"/>
</dbReference>
<dbReference type="SUPFAM" id="SSF69618">
    <property type="entry name" value="HemD-like"/>
    <property type="match status" value="1"/>
</dbReference>
<dbReference type="InterPro" id="IPR036108">
    <property type="entry name" value="4pyrrol_syn_uPrphyn_synt_sf"/>
</dbReference>
<sequence length="230" mass="23706">MSAQPRALILLTRPAPQSERFAAALGLDCLISPLIAPRFLFPAIPPHEALILTSETGALAARGLAPCRAFCVGDRTAATARALGFDATSASGDAEALIALILSAPVAPLLHLRGREARGEIAARLTAAGVPTAEALAYAQEEQDLTAEAQAALRGQTPVIAPLFSPRSAQILAAEAKRIGATAPLRVVAMSQAVAQAARSLDPSALIAARPDGDSMLEATLTLWNRLALA</sequence>
<dbReference type="RefSeq" id="WP_168773526.1">
    <property type="nucleotide sequence ID" value="NZ_JAABNR010000003.1"/>
</dbReference>
<dbReference type="AlphaFoldDB" id="A0AAE4Y7R0"/>
<dbReference type="Gene3D" id="3.40.50.10090">
    <property type="match status" value="2"/>
</dbReference>
<dbReference type="CDD" id="cd06578">
    <property type="entry name" value="HemD"/>
    <property type="match status" value="1"/>
</dbReference>
<comment type="caution">
    <text evidence="2">The sequence shown here is derived from an EMBL/GenBank/DDBJ whole genome shotgun (WGS) entry which is preliminary data.</text>
</comment>
<evidence type="ECO:0000313" key="3">
    <source>
        <dbReference type="Proteomes" id="UP001193501"/>
    </source>
</evidence>
<feature type="domain" description="Tetrapyrrole biosynthesis uroporphyrinogen III synthase" evidence="1">
    <location>
        <begin position="23"/>
        <end position="218"/>
    </location>
</feature>
<organism evidence="2 3">
    <name type="scientific">Stagnihabitans tardus</name>
    <dbReference type="NCBI Taxonomy" id="2699202"/>
    <lineage>
        <taxon>Bacteria</taxon>
        <taxon>Pseudomonadati</taxon>
        <taxon>Pseudomonadota</taxon>
        <taxon>Alphaproteobacteria</taxon>
        <taxon>Rhodobacterales</taxon>
        <taxon>Paracoccaceae</taxon>
        <taxon>Stagnihabitans</taxon>
    </lineage>
</organism>
<proteinExistence type="predicted"/>
<dbReference type="InterPro" id="IPR003754">
    <property type="entry name" value="4pyrrol_synth_uPrphyn_synth"/>
</dbReference>
<protein>
    <submittedName>
        <fullName evidence="2">Uroporphyrinogen-III synthase</fullName>
    </submittedName>
</protein>
<dbReference type="Pfam" id="PF02602">
    <property type="entry name" value="HEM4"/>
    <property type="match status" value="1"/>
</dbReference>
<evidence type="ECO:0000259" key="1">
    <source>
        <dbReference type="Pfam" id="PF02602"/>
    </source>
</evidence>
<evidence type="ECO:0000313" key="2">
    <source>
        <dbReference type="EMBL" id="NBZ86709.1"/>
    </source>
</evidence>
<keyword evidence="3" id="KW-1185">Reference proteome</keyword>
<accession>A0AAE4Y7R0</accession>
<dbReference type="EMBL" id="JAABNR010000003">
    <property type="protein sequence ID" value="NBZ86709.1"/>
    <property type="molecule type" value="Genomic_DNA"/>
</dbReference>
<name>A0AAE4Y7R0_9RHOB</name>